<keyword evidence="1" id="KW-0805">Transcription regulation</keyword>
<evidence type="ECO:0000313" key="7">
    <source>
        <dbReference type="Proteomes" id="UP001141659"/>
    </source>
</evidence>
<dbReference type="InterPro" id="IPR050109">
    <property type="entry name" value="HTH-type_TetR-like_transc_reg"/>
</dbReference>
<dbReference type="Gene3D" id="1.10.357.10">
    <property type="entry name" value="Tetracycline Repressor, domain 2"/>
    <property type="match status" value="1"/>
</dbReference>
<dbReference type="PROSITE" id="PS50977">
    <property type="entry name" value="HTH_TETR_2"/>
    <property type="match status" value="1"/>
</dbReference>
<dbReference type="SUPFAM" id="SSF48498">
    <property type="entry name" value="Tetracyclin repressor-like, C-terminal domain"/>
    <property type="match status" value="1"/>
</dbReference>
<comment type="caution">
    <text evidence="6">The sequence shown here is derived from an EMBL/GenBank/DDBJ whole genome shotgun (WGS) entry which is preliminary data.</text>
</comment>
<protein>
    <submittedName>
        <fullName evidence="6">TetR/AcrR family transcriptional regulator</fullName>
    </submittedName>
</protein>
<dbReference type="InterPro" id="IPR036271">
    <property type="entry name" value="Tet_transcr_reg_TetR-rel_C_sf"/>
</dbReference>
<proteinExistence type="predicted"/>
<dbReference type="GO" id="GO:0003700">
    <property type="term" value="F:DNA-binding transcription factor activity"/>
    <property type="evidence" value="ECO:0007669"/>
    <property type="project" value="TreeGrafter"/>
</dbReference>
<dbReference type="InterPro" id="IPR009057">
    <property type="entry name" value="Homeodomain-like_sf"/>
</dbReference>
<evidence type="ECO:0000256" key="1">
    <source>
        <dbReference type="ARBA" id="ARBA00023015"/>
    </source>
</evidence>
<dbReference type="AlphaFoldDB" id="A0AAW5SVL4"/>
<keyword evidence="3" id="KW-0804">Transcription</keyword>
<sequence length="224" mass="25182">MTLVSKCSFVLHNGRVRDSATQREAQRRQTRARLLDAAIVEFQRAGTNAADINAIVKAAGVARSTFYFHFPTKEHVLLELIRRDEVSLADELGRFLDTHHDLPSVLTTIISSVMALESRWGSALFHDVIGLYLSPTRPEREQWTSHPIFLLLAAEIERARIRGDLYDDVDAHHSAAFFLLGVYALLTTVGESPSERDVALEKFVTSTLRSLQPGPPHRDARLNR</sequence>
<dbReference type="InterPro" id="IPR001647">
    <property type="entry name" value="HTH_TetR"/>
</dbReference>
<accession>A0AAW5SVL4</accession>
<evidence type="ECO:0000256" key="4">
    <source>
        <dbReference type="PROSITE-ProRule" id="PRU00335"/>
    </source>
</evidence>
<reference evidence="6" key="2">
    <citation type="journal article" date="2022" name="BMC Genomics">
        <title>Comparative genome analysis of mycobacteria focusing on tRNA and non-coding RNA.</title>
        <authorList>
            <person name="Behra P.R.K."/>
            <person name="Pettersson B.M.F."/>
            <person name="Ramesh M."/>
            <person name="Das S."/>
            <person name="Dasgupta S."/>
            <person name="Kirsebom L.A."/>
        </authorList>
    </citation>
    <scope>NUCLEOTIDE SEQUENCE</scope>
    <source>
        <strain evidence="6">DSM 44242</strain>
    </source>
</reference>
<dbReference type="SUPFAM" id="SSF46689">
    <property type="entry name" value="Homeodomain-like"/>
    <property type="match status" value="1"/>
</dbReference>
<dbReference type="Pfam" id="PF00440">
    <property type="entry name" value="TetR_N"/>
    <property type="match status" value="1"/>
</dbReference>
<reference evidence="6" key="1">
    <citation type="submission" date="2020-07" db="EMBL/GenBank/DDBJ databases">
        <authorList>
            <person name="Pettersson B.M.F."/>
            <person name="Behra P.R.K."/>
            <person name="Ramesh M."/>
            <person name="Das S."/>
            <person name="Dasgupta S."/>
            <person name="Kirsebom L.A."/>
        </authorList>
    </citation>
    <scope>NUCLEOTIDE SEQUENCE</scope>
    <source>
        <strain evidence="6">DSM 44242</strain>
    </source>
</reference>
<dbReference type="RefSeq" id="WP_051577140.1">
    <property type="nucleotide sequence ID" value="NZ_JACKVC010000009.1"/>
</dbReference>
<organism evidence="6 7">
    <name type="scientific">Mycolicibacterium porcinum</name>
    <dbReference type="NCBI Taxonomy" id="39693"/>
    <lineage>
        <taxon>Bacteria</taxon>
        <taxon>Bacillati</taxon>
        <taxon>Actinomycetota</taxon>
        <taxon>Actinomycetes</taxon>
        <taxon>Mycobacteriales</taxon>
        <taxon>Mycobacteriaceae</taxon>
        <taxon>Mycolicibacterium</taxon>
    </lineage>
</organism>
<evidence type="ECO:0000256" key="2">
    <source>
        <dbReference type="ARBA" id="ARBA00023125"/>
    </source>
</evidence>
<evidence type="ECO:0000256" key="3">
    <source>
        <dbReference type="ARBA" id="ARBA00023163"/>
    </source>
</evidence>
<dbReference type="EMBL" id="JACKVC010000009">
    <property type="protein sequence ID" value="MCV7387089.1"/>
    <property type="molecule type" value="Genomic_DNA"/>
</dbReference>
<dbReference type="PANTHER" id="PTHR30055">
    <property type="entry name" value="HTH-TYPE TRANSCRIPTIONAL REGULATOR RUTR"/>
    <property type="match status" value="1"/>
</dbReference>
<dbReference type="Proteomes" id="UP001141659">
    <property type="component" value="Unassembled WGS sequence"/>
</dbReference>
<evidence type="ECO:0000259" key="5">
    <source>
        <dbReference type="PROSITE" id="PS50977"/>
    </source>
</evidence>
<dbReference type="GO" id="GO:0000976">
    <property type="term" value="F:transcription cis-regulatory region binding"/>
    <property type="evidence" value="ECO:0007669"/>
    <property type="project" value="TreeGrafter"/>
</dbReference>
<evidence type="ECO:0000313" key="6">
    <source>
        <dbReference type="EMBL" id="MCV7387089.1"/>
    </source>
</evidence>
<dbReference type="PANTHER" id="PTHR30055:SF234">
    <property type="entry name" value="HTH-TYPE TRANSCRIPTIONAL REGULATOR BETI"/>
    <property type="match status" value="1"/>
</dbReference>
<dbReference type="PRINTS" id="PR00455">
    <property type="entry name" value="HTHTETR"/>
</dbReference>
<feature type="domain" description="HTH tetR-type" evidence="5">
    <location>
        <begin position="28"/>
        <end position="88"/>
    </location>
</feature>
<feature type="DNA-binding region" description="H-T-H motif" evidence="4">
    <location>
        <begin position="51"/>
        <end position="70"/>
    </location>
</feature>
<name>A0AAW5SVL4_9MYCO</name>
<keyword evidence="2 4" id="KW-0238">DNA-binding</keyword>
<gene>
    <name evidence="6" type="ORF">H5P34_03370</name>
</gene>